<gene>
    <name evidence="2" type="ordered locus">RB5228</name>
</gene>
<sequence>MITNIRAKGGLDGDEDSSKAMTIEEKTMQIAGKRDMPAIPCRKLFASMHSKPFVHREMTLLAKDVTTSDSLSEFSETNRNVLSEEP</sequence>
<dbReference type="KEGG" id="rba:RB5228"/>
<evidence type="ECO:0000256" key="1">
    <source>
        <dbReference type="SAM" id="MobiDB-lite"/>
    </source>
</evidence>
<proteinExistence type="predicted"/>
<dbReference type="AlphaFoldDB" id="Q7UGG8"/>
<dbReference type="InParanoid" id="Q7UGG8"/>
<organism evidence="2 3">
    <name type="scientific">Rhodopirellula baltica (strain DSM 10527 / NCIMB 13988 / SH1)</name>
    <dbReference type="NCBI Taxonomy" id="243090"/>
    <lineage>
        <taxon>Bacteria</taxon>
        <taxon>Pseudomonadati</taxon>
        <taxon>Planctomycetota</taxon>
        <taxon>Planctomycetia</taxon>
        <taxon>Pirellulales</taxon>
        <taxon>Pirellulaceae</taxon>
        <taxon>Rhodopirellula</taxon>
    </lineage>
</organism>
<evidence type="ECO:0000313" key="3">
    <source>
        <dbReference type="Proteomes" id="UP000001025"/>
    </source>
</evidence>
<name>Q7UGG8_RHOBA</name>
<dbReference type="STRING" id="243090.RB5228"/>
<dbReference type="EnsemblBacteria" id="CAD78361">
    <property type="protein sequence ID" value="CAD78361"/>
    <property type="gene ID" value="RB5228"/>
</dbReference>
<dbReference type="EMBL" id="BX294141">
    <property type="protein sequence ID" value="CAD78361.1"/>
    <property type="molecule type" value="Genomic_DNA"/>
</dbReference>
<dbReference type="HOGENOM" id="CLU_2495786_0_0_0"/>
<dbReference type="Proteomes" id="UP000001025">
    <property type="component" value="Chromosome"/>
</dbReference>
<protein>
    <submittedName>
        <fullName evidence="2">Uncharacterized protein</fullName>
    </submittedName>
</protein>
<feature type="region of interest" description="Disordered" evidence="1">
    <location>
        <begin position="66"/>
        <end position="86"/>
    </location>
</feature>
<evidence type="ECO:0000313" key="2">
    <source>
        <dbReference type="EMBL" id="CAD78361.1"/>
    </source>
</evidence>
<reference evidence="2 3" key="1">
    <citation type="journal article" date="2003" name="Proc. Natl. Acad. Sci. U.S.A.">
        <title>Complete genome sequence of the marine planctomycete Pirellula sp. strain 1.</title>
        <authorList>
            <person name="Gloeckner F.O."/>
            <person name="Kube M."/>
            <person name="Bauer M."/>
            <person name="Teeling H."/>
            <person name="Lombardot T."/>
            <person name="Ludwig W."/>
            <person name="Gade D."/>
            <person name="Beck A."/>
            <person name="Borzym K."/>
            <person name="Heitmann K."/>
            <person name="Rabus R."/>
            <person name="Schlesner H."/>
            <person name="Amann R."/>
            <person name="Reinhardt R."/>
        </authorList>
    </citation>
    <scope>NUCLEOTIDE SEQUENCE [LARGE SCALE GENOMIC DNA]</scope>
    <source>
        <strain evidence="3">DSM 10527 / NCIMB 13988 / SH1</strain>
    </source>
</reference>
<accession>Q7UGG8</accession>
<keyword evidence="3" id="KW-1185">Reference proteome</keyword>